<evidence type="ECO:0000256" key="5">
    <source>
        <dbReference type="ARBA" id="ARBA00022597"/>
    </source>
</evidence>
<feature type="transmembrane region" description="Helical" evidence="11">
    <location>
        <begin position="100"/>
        <end position="118"/>
    </location>
</feature>
<dbReference type="CDD" id="cd06579">
    <property type="entry name" value="TM_PBP1_transp_AraH_like"/>
    <property type="match status" value="1"/>
</dbReference>
<dbReference type="PANTHER" id="PTHR32196">
    <property type="entry name" value="ABC TRANSPORTER PERMEASE PROTEIN YPHD-RELATED-RELATED"/>
    <property type="match status" value="1"/>
</dbReference>
<feature type="transmembrane region" description="Helical" evidence="11">
    <location>
        <begin position="73"/>
        <end position="93"/>
    </location>
</feature>
<keyword evidence="6 11" id="KW-0812">Transmembrane</keyword>
<keyword evidence="13" id="KW-1185">Reference proteome</keyword>
<feature type="transmembrane region" description="Helical" evidence="11">
    <location>
        <begin position="124"/>
        <end position="145"/>
    </location>
</feature>
<accession>A0ABQ4BV21</accession>
<dbReference type="PANTHER" id="PTHR32196:SF32">
    <property type="entry name" value="XYLOSE TRANSPORT SYSTEM PERMEASE PROTEIN XYLH"/>
    <property type="match status" value="1"/>
</dbReference>
<gene>
    <name evidence="12" type="ORF">Air01nite_04680</name>
</gene>
<feature type="transmembrane region" description="Helical" evidence="11">
    <location>
        <begin position="395"/>
        <end position="413"/>
    </location>
</feature>
<dbReference type="Pfam" id="PF02653">
    <property type="entry name" value="BPD_transp_2"/>
    <property type="match status" value="1"/>
</dbReference>
<comment type="subcellular location">
    <subcellularLocation>
        <location evidence="1">Cell membrane</location>
        <topology evidence="1">Multi-pass membrane protein</topology>
    </subcellularLocation>
</comment>
<keyword evidence="7 11" id="KW-1133">Transmembrane helix</keyword>
<proteinExistence type="predicted"/>
<evidence type="ECO:0000256" key="8">
    <source>
        <dbReference type="ARBA" id="ARBA00023136"/>
    </source>
</evidence>
<feature type="transmembrane region" description="Helical" evidence="11">
    <location>
        <begin position="232"/>
        <end position="251"/>
    </location>
</feature>
<feature type="transmembrane region" description="Helical" evidence="11">
    <location>
        <begin position="344"/>
        <end position="363"/>
    </location>
</feature>
<dbReference type="EMBL" id="BONC01000002">
    <property type="protein sequence ID" value="GIF54373.1"/>
    <property type="molecule type" value="Genomic_DNA"/>
</dbReference>
<evidence type="ECO:0000256" key="9">
    <source>
        <dbReference type="ARBA" id="ARBA00035611"/>
    </source>
</evidence>
<comment type="function">
    <text evidence="9">Part of the binding-protein-dependent transport system for D-xylose. Probably responsible for the translocation of the substrate across the membrane.</text>
</comment>
<evidence type="ECO:0000256" key="11">
    <source>
        <dbReference type="SAM" id="Phobius"/>
    </source>
</evidence>
<keyword evidence="2" id="KW-0813">Transport</keyword>
<organism evidence="12 13">
    <name type="scientific">Asanoa iriomotensis</name>
    <dbReference type="NCBI Taxonomy" id="234613"/>
    <lineage>
        <taxon>Bacteria</taxon>
        <taxon>Bacillati</taxon>
        <taxon>Actinomycetota</taxon>
        <taxon>Actinomycetes</taxon>
        <taxon>Micromonosporales</taxon>
        <taxon>Micromonosporaceae</taxon>
        <taxon>Asanoa</taxon>
    </lineage>
</organism>
<feature type="transmembrane region" description="Helical" evidence="11">
    <location>
        <begin position="152"/>
        <end position="171"/>
    </location>
</feature>
<feature type="transmembrane region" description="Helical" evidence="11">
    <location>
        <begin position="263"/>
        <end position="283"/>
    </location>
</feature>
<protein>
    <recommendedName>
        <fullName evidence="10">Xylose transport system permease protein XylH</fullName>
    </recommendedName>
</protein>
<feature type="transmembrane region" description="Helical" evidence="11">
    <location>
        <begin position="191"/>
        <end position="212"/>
    </location>
</feature>
<evidence type="ECO:0000256" key="4">
    <source>
        <dbReference type="ARBA" id="ARBA00022519"/>
    </source>
</evidence>
<feature type="transmembrane region" description="Helical" evidence="11">
    <location>
        <begin position="370"/>
        <end position="389"/>
    </location>
</feature>
<evidence type="ECO:0000256" key="10">
    <source>
        <dbReference type="ARBA" id="ARBA00035686"/>
    </source>
</evidence>
<feature type="transmembrane region" description="Helical" evidence="11">
    <location>
        <begin position="43"/>
        <end position="61"/>
    </location>
</feature>
<feature type="transmembrane region" description="Helical" evidence="11">
    <location>
        <begin position="312"/>
        <end position="332"/>
    </location>
</feature>
<comment type="caution">
    <text evidence="12">The sequence shown here is derived from an EMBL/GenBank/DDBJ whole genome shotgun (WGS) entry which is preliminary data.</text>
</comment>
<keyword evidence="8 11" id="KW-0472">Membrane</keyword>
<evidence type="ECO:0000313" key="13">
    <source>
        <dbReference type="Proteomes" id="UP000624325"/>
    </source>
</evidence>
<evidence type="ECO:0000256" key="1">
    <source>
        <dbReference type="ARBA" id="ARBA00004651"/>
    </source>
</evidence>
<dbReference type="RefSeq" id="WP_203700086.1">
    <property type="nucleotide sequence ID" value="NZ_BAAALU010000011.1"/>
</dbReference>
<evidence type="ECO:0000256" key="3">
    <source>
        <dbReference type="ARBA" id="ARBA00022475"/>
    </source>
</evidence>
<dbReference type="InterPro" id="IPR001851">
    <property type="entry name" value="ABC_transp_permease"/>
</dbReference>
<evidence type="ECO:0000256" key="2">
    <source>
        <dbReference type="ARBA" id="ARBA00022448"/>
    </source>
</evidence>
<keyword evidence="5" id="KW-0762">Sugar transport</keyword>
<evidence type="ECO:0000313" key="12">
    <source>
        <dbReference type="EMBL" id="GIF54373.1"/>
    </source>
</evidence>
<evidence type="ECO:0000256" key="7">
    <source>
        <dbReference type="ARBA" id="ARBA00022989"/>
    </source>
</evidence>
<reference evidence="12 13" key="1">
    <citation type="submission" date="2021-01" db="EMBL/GenBank/DDBJ databases">
        <title>Whole genome shotgun sequence of Asanoa iriomotensis NBRC 100142.</title>
        <authorList>
            <person name="Komaki H."/>
            <person name="Tamura T."/>
        </authorList>
    </citation>
    <scope>NUCLEOTIDE SEQUENCE [LARGE SCALE GENOMIC DNA]</scope>
    <source>
        <strain evidence="12 13">NBRC 100142</strain>
    </source>
</reference>
<sequence>MSTPTKVETPEEHVDETAAPTNPLAAAVGNWWARVRGGDAGSLPALLGIIALVIVFAALRPNTFTNAFNFANLIHQAAAVIVIAMGLVFVLLLGEIDLSAGYTAGTAAAVMGVVVTRWGWSWPVGLLACLVTGAVVGLLIGLLVAKLGIPSFVVTLAAFLGLQGVLLQLIGEGGTIPIRDETLRAINNNDMPVWLGWALFAVVVVGYAAIVLRRGAKRRASGLTAEAIQVTFAKIAALVVLLGLATYWLSIERSRNPAITSLKGVPIVVAILLVLLVGLTFVLTKTSFGRHVYAVGGNAEAARRAGINVGMVKLACFMIASTLAAVGGIMLASRDNSISPSTGGASTLLYAVGAAVIGGTSLFGGKGRIVDAILGGFVIAIIINGMGLLNQPSAVVYMVTGLVLLVAASVDAISRRRARSTGRV</sequence>
<evidence type="ECO:0000256" key="6">
    <source>
        <dbReference type="ARBA" id="ARBA00022692"/>
    </source>
</evidence>
<dbReference type="Proteomes" id="UP000624325">
    <property type="component" value="Unassembled WGS sequence"/>
</dbReference>
<keyword evidence="3" id="KW-1003">Cell membrane</keyword>
<name>A0ABQ4BV21_9ACTN</name>
<keyword evidence="4" id="KW-0997">Cell inner membrane</keyword>